<dbReference type="AlphaFoldDB" id="A0A6A7BNH0"/>
<sequence>LVHDNSFELFFVLILISSFRIRVQGTRLISLPTSGQRPTFCRTQACTDAHDIVETSHA</sequence>
<feature type="non-terminal residue" evidence="1">
    <location>
        <position position="58"/>
    </location>
</feature>
<feature type="non-terminal residue" evidence="1">
    <location>
        <position position="1"/>
    </location>
</feature>
<keyword evidence="2" id="KW-1185">Reference proteome</keyword>
<name>A0A6A7BNH0_9PLEO</name>
<dbReference type="EMBL" id="MU006288">
    <property type="protein sequence ID" value="KAF2857010.1"/>
    <property type="molecule type" value="Genomic_DNA"/>
</dbReference>
<dbReference type="OrthoDB" id="1109245at2759"/>
<proteinExistence type="predicted"/>
<gene>
    <name evidence="1" type="ORF">T440DRAFT_361107</name>
</gene>
<dbReference type="Proteomes" id="UP000799423">
    <property type="component" value="Unassembled WGS sequence"/>
</dbReference>
<protein>
    <submittedName>
        <fullName evidence="1">Uncharacterized protein</fullName>
    </submittedName>
</protein>
<reference evidence="1" key="1">
    <citation type="submission" date="2020-01" db="EMBL/GenBank/DDBJ databases">
        <authorList>
            <consortium name="DOE Joint Genome Institute"/>
            <person name="Haridas S."/>
            <person name="Albert R."/>
            <person name="Binder M."/>
            <person name="Bloem J."/>
            <person name="Labutti K."/>
            <person name="Salamov A."/>
            <person name="Andreopoulos B."/>
            <person name="Baker S.E."/>
            <person name="Barry K."/>
            <person name="Bills G."/>
            <person name="Bluhm B.H."/>
            <person name="Cannon C."/>
            <person name="Castanera R."/>
            <person name="Culley D.E."/>
            <person name="Daum C."/>
            <person name="Ezra D."/>
            <person name="Gonzalez J.B."/>
            <person name="Henrissat B."/>
            <person name="Kuo A."/>
            <person name="Liang C."/>
            <person name="Lipzen A."/>
            <person name="Lutzoni F."/>
            <person name="Magnuson J."/>
            <person name="Mondo S."/>
            <person name="Nolan M."/>
            <person name="Ohm R."/>
            <person name="Pangilinan J."/>
            <person name="Park H.-J."/>
            <person name="Ramirez L."/>
            <person name="Alfaro M."/>
            <person name="Sun H."/>
            <person name="Tritt A."/>
            <person name="Yoshinaga Y."/>
            <person name="Zwiers L.-H."/>
            <person name="Turgeon B.G."/>
            <person name="Goodwin S.B."/>
            <person name="Spatafora J.W."/>
            <person name="Crous P.W."/>
            <person name="Grigoriev I.V."/>
        </authorList>
    </citation>
    <scope>NUCLEOTIDE SEQUENCE</scope>
    <source>
        <strain evidence="1">IPT5</strain>
    </source>
</reference>
<evidence type="ECO:0000313" key="1">
    <source>
        <dbReference type="EMBL" id="KAF2857010.1"/>
    </source>
</evidence>
<accession>A0A6A7BNH0</accession>
<evidence type="ECO:0000313" key="2">
    <source>
        <dbReference type="Proteomes" id="UP000799423"/>
    </source>
</evidence>
<organism evidence="1 2">
    <name type="scientific">Plenodomus tracheiphilus IPT5</name>
    <dbReference type="NCBI Taxonomy" id="1408161"/>
    <lineage>
        <taxon>Eukaryota</taxon>
        <taxon>Fungi</taxon>
        <taxon>Dikarya</taxon>
        <taxon>Ascomycota</taxon>
        <taxon>Pezizomycotina</taxon>
        <taxon>Dothideomycetes</taxon>
        <taxon>Pleosporomycetidae</taxon>
        <taxon>Pleosporales</taxon>
        <taxon>Pleosporineae</taxon>
        <taxon>Leptosphaeriaceae</taxon>
        <taxon>Plenodomus</taxon>
    </lineage>
</organism>